<accession>A0ABN7NX78</accession>
<organism evidence="1 2">
    <name type="scientific">Timema podura</name>
    <name type="common">Walking stick</name>
    <dbReference type="NCBI Taxonomy" id="61482"/>
    <lineage>
        <taxon>Eukaryota</taxon>
        <taxon>Metazoa</taxon>
        <taxon>Ecdysozoa</taxon>
        <taxon>Arthropoda</taxon>
        <taxon>Hexapoda</taxon>
        <taxon>Insecta</taxon>
        <taxon>Pterygota</taxon>
        <taxon>Neoptera</taxon>
        <taxon>Polyneoptera</taxon>
        <taxon>Phasmatodea</taxon>
        <taxon>Timematodea</taxon>
        <taxon>Timematoidea</taxon>
        <taxon>Timematidae</taxon>
        <taxon>Timema</taxon>
    </lineage>
</organism>
<gene>
    <name evidence="1" type="ORF">TPAB3V08_LOCUS5175</name>
</gene>
<dbReference type="Proteomes" id="UP001153148">
    <property type="component" value="Unassembled WGS sequence"/>
</dbReference>
<name>A0ABN7NX78_TIMPD</name>
<proteinExistence type="predicted"/>
<evidence type="ECO:0000313" key="2">
    <source>
        <dbReference type="Proteomes" id="UP001153148"/>
    </source>
</evidence>
<reference evidence="1" key="1">
    <citation type="submission" date="2021-03" db="EMBL/GenBank/DDBJ databases">
        <authorList>
            <person name="Tran Van P."/>
        </authorList>
    </citation>
    <scope>NUCLEOTIDE SEQUENCE</scope>
</reference>
<comment type="caution">
    <text evidence="1">The sequence shown here is derived from an EMBL/GenBank/DDBJ whole genome shotgun (WGS) entry which is preliminary data.</text>
</comment>
<sequence length="263" mass="29555">MSCVFITGEGLKYNLPDLLPLSEEQASGSDTAVQIQCNEGDWLEPAQDLDKWLTFGEEIGPIITQALVQAALKDTRPSLSPSEKYKYQKIEEERNTQEEIISTHLLFSKLSYMYEFTFLVLEAELFNLCLLINVSCLDTISTTFHRKENEPLHYTDSVDANIISKDHRLWTYGREVCRLRPAVPSGVISDVVADSHGRKLATMKSKLIYRPIVGAEKYIVERKLACLGELIALLTLPKRIVGRCRTGDDVALGSVVHCVSVVY</sequence>
<protein>
    <submittedName>
        <fullName evidence="1">Uncharacterized protein</fullName>
    </submittedName>
</protein>
<evidence type="ECO:0000313" key="1">
    <source>
        <dbReference type="EMBL" id="CAG2058201.1"/>
    </source>
</evidence>
<dbReference type="EMBL" id="CAJPIN010006806">
    <property type="protein sequence ID" value="CAG2058201.1"/>
    <property type="molecule type" value="Genomic_DNA"/>
</dbReference>
<feature type="non-terminal residue" evidence="1">
    <location>
        <position position="263"/>
    </location>
</feature>
<keyword evidence="2" id="KW-1185">Reference proteome</keyword>